<dbReference type="SMART" id="SM00052">
    <property type="entry name" value="EAL"/>
    <property type="match status" value="1"/>
</dbReference>
<reference evidence="2 3" key="1">
    <citation type="submission" date="2024-02" db="EMBL/GenBank/DDBJ databases">
        <title>Adaptive strategies in a cosmopolitan and abundant soil bacterium.</title>
        <authorList>
            <person name="Carini P."/>
        </authorList>
    </citation>
    <scope>NUCLEOTIDE SEQUENCE [LARGE SCALE GENOMIC DNA]</scope>
    <source>
        <strain evidence="2 3">AZCC 1608</strain>
    </source>
</reference>
<protein>
    <submittedName>
        <fullName evidence="2">EAL domain-containing protein (Putative c-di-GMP-specific phosphodiesterase class I)</fullName>
    </submittedName>
</protein>
<dbReference type="Proteomes" id="UP001364224">
    <property type="component" value="Unassembled WGS sequence"/>
</dbReference>
<dbReference type="InterPro" id="IPR001633">
    <property type="entry name" value="EAL_dom"/>
</dbReference>
<dbReference type="CDD" id="cd01948">
    <property type="entry name" value="EAL"/>
    <property type="match status" value="1"/>
</dbReference>
<organism evidence="2 3">
    <name type="scientific">Bradyrhizobium algeriense</name>
    <dbReference type="NCBI Taxonomy" id="634784"/>
    <lineage>
        <taxon>Bacteria</taxon>
        <taxon>Pseudomonadati</taxon>
        <taxon>Pseudomonadota</taxon>
        <taxon>Alphaproteobacteria</taxon>
        <taxon>Hyphomicrobiales</taxon>
        <taxon>Nitrobacteraceae</taxon>
        <taxon>Bradyrhizobium</taxon>
    </lineage>
</organism>
<dbReference type="EMBL" id="JAZHRV010000001">
    <property type="protein sequence ID" value="MEH2554804.1"/>
    <property type="molecule type" value="Genomic_DNA"/>
</dbReference>
<dbReference type="Gene3D" id="3.20.20.450">
    <property type="entry name" value="EAL domain"/>
    <property type="match status" value="1"/>
</dbReference>
<name>A0ABU8B8D2_9BRAD</name>
<evidence type="ECO:0000313" key="2">
    <source>
        <dbReference type="EMBL" id="MEH2554804.1"/>
    </source>
</evidence>
<dbReference type="PROSITE" id="PS50883">
    <property type="entry name" value="EAL"/>
    <property type="match status" value="1"/>
</dbReference>
<evidence type="ECO:0000313" key="3">
    <source>
        <dbReference type="Proteomes" id="UP001364224"/>
    </source>
</evidence>
<accession>A0ABU8B8D2</accession>
<dbReference type="PANTHER" id="PTHR33121:SF70">
    <property type="entry name" value="SIGNALING PROTEIN YKOW"/>
    <property type="match status" value="1"/>
</dbReference>
<comment type="caution">
    <text evidence="2">The sequence shown here is derived from an EMBL/GenBank/DDBJ whole genome shotgun (WGS) entry which is preliminary data.</text>
</comment>
<dbReference type="InterPro" id="IPR050706">
    <property type="entry name" value="Cyclic-di-GMP_PDE-like"/>
</dbReference>
<feature type="domain" description="EAL" evidence="1">
    <location>
        <begin position="1"/>
        <end position="106"/>
    </location>
</feature>
<dbReference type="SUPFAM" id="SSF141868">
    <property type="entry name" value="EAL domain-like"/>
    <property type="match status" value="1"/>
</dbReference>
<proteinExistence type="predicted"/>
<gene>
    <name evidence="2" type="ORF">V1286_002333</name>
</gene>
<evidence type="ECO:0000259" key="1">
    <source>
        <dbReference type="PROSITE" id="PS50883"/>
    </source>
</evidence>
<dbReference type="InterPro" id="IPR035919">
    <property type="entry name" value="EAL_sf"/>
</dbReference>
<dbReference type="Pfam" id="PF00563">
    <property type="entry name" value="EAL"/>
    <property type="match status" value="1"/>
</dbReference>
<keyword evidence="3" id="KW-1185">Reference proteome</keyword>
<dbReference type="PANTHER" id="PTHR33121">
    <property type="entry name" value="CYCLIC DI-GMP PHOSPHODIESTERASE PDEF"/>
    <property type="match status" value="1"/>
</dbReference>
<sequence length="118" mass="13083">MGLKVALDDFGSGQSSLSYVHQLSPDKIKIDRGFIRNIATQDNARNIVKTVIDLCRNLKFDCVVEGVETAEQVEIIGRLGCSTMQRYFFAKPMPQGEVESFIASYRMSDHPRLAAVAG</sequence>